<feature type="domain" description="C2H2-type" evidence="14">
    <location>
        <begin position="48"/>
        <end position="75"/>
    </location>
</feature>
<dbReference type="PROSITE" id="PS50157">
    <property type="entry name" value="ZINC_FINGER_C2H2_2"/>
    <property type="match status" value="2"/>
</dbReference>
<dbReference type="GO" id="GO:0005737">
    <property type="term" value="C:cytoplasm"/>
    <property type="evidence" value="ECO:0007669"/>
    <property type="project" value="TreeGrafter"/>
</dbReference>
<feature type="domain" description="C2H2-type" evidence="14">
    <location>
        <begin position="76"/>
        <end position="105"/>
    </location>
</feature>
<evidence type="ECO:0000313" key="15">
    <source>
        <dbReference type="EMBL" id="KOS12910.1"/>
    </source>
</evidence>
<keyword evidence="3" id="KW-0479">Metal-binding</keyword>
<dbReference type="VEuPathDB" id="FungiDB:Malapachy_0569"/>
<evidence type="ECO:0000256" key="5">
    <source>
        <dbReference type="ARBA" id="ARBA00022771"/>
    </source>
</evidence>
<dbReference type="Gene3D" id="3.30.160.60">
    <property type="entry name" value="Classic Zinc Finger"/>
    <property type="match status" value="2"/>
</dbReference>
<feature type="compositionally biased region" description="Low complexity" evidence="13">
    <location>
        <begin position="540"/>
        <end position="554"/>
    </location>
</feature>
<feature type="compositionally biased region" description="Polar residues" evidence="13">
    <location>
        <begin position="560"/>
        <end position="570"/>
    </location>
</feature>
<feature type="compositionally biased region" description="Polar residues" evidence="13">
    <location>
        <begin position="147"/>
        <end position="163"/>
    </location>
</feature>
<keyword evidence="8 15" id="KW-0238">DNA-binding</keyword>
<dbReference type="SUPFAM" id="SSF57667">
    <property type="entry name" value="beta-beta-alpha zinc fingers"/>
    <property type="match status" value="1"/>
</dbReference>
<dbReference type="GO" id="GO:0000978">
    <property type="term" value="F:RNA polymerase II cis-regulatory region sequence-specific DNA binding"/>
    <property type="evidence" value="ECO:0007669"/>
    <property type="project" value="TreeGrafter"/>
</dbReference>
<dbReference type="FunFam" id="3.30.160.60:FF:000152">
    <property type="entry name" value="DNA-binding protein creA"/>
    <property type="match status" value="1"/>
</dbReference>
<evidence type="ECO:0000259" key="14">
    <source>
        <dbReference type="PROSITE" id="PS50157"/>
    </source>
</evidence>
<keyword evidence="4" id="KW-0677">Repeat</keyword>
<feature type="compositionally biased region" description="Basic and acidic residues" evidence="13">
    <location>
        <begin position="466"/>
        <end position="476"/>
    </location>
</feature>
<feature type="compositionally biased region" description="Polar residues" evidence="13">
    <location>
        <begin position="403"/>
        <end position="417"/>
    </location>
</feature>
<dbReference type="FunFam" id="3.30.160.60:FF:000089">
    <property type="entry name" value="DNA-binding protein creA"/>
    <property type="match status" value="1"/>
</dbReference>
<proteinExistence type="inferred from homology"/>
<dbReference type="InterPro" id="IPR013087">
    <property type="entry name" value="Znf_C2H2_type"/>
</dbReference>
<feature type="region of interest" description="Disordered" evidence="13">
    <location>
        <begin position="293"/>
        <end position="426"/>
    </location>
</feature>
<evidence type="ECO:0000256" key="8">
    <source>
        <dbReference type="ARBA" id="ARBA00023125"/>
    </source>
</evidence>
<feature type="region of interest" description="Disordered" evidence="13">
    <location>
        <begin position="457"/>
        <end position="489"/>
    </location>
</feature>
<protein>
    <submittedName>
        <fullName evidence="15">Dna-binding protein cre-1</fullName>
    </submittedName>
</protein>
<reference evidence="15 16" key="1">
    <citation type="submission" date="2015-07" db="EMBL/GenBank/DDBJ databases">
        <title>Draft Genome Sequence of Malassezia furfur CBS1878 and Malassezia pachydermatis CBS1879.</title>
        <authorList>
            <person name="Triana S."/>
            <person name="Ohm R."/>
            <person name="Gonzalez A."/>
            <person name="DeCock H."/>
            <person name="Restrepo S."/>
            <person name="Celis A."/>
        </authorList>
    </citation>
    <scope>NUCLEOTIDE SEQUENCE [LARGE SCALE GENOMIC DNA]</scope>
    <source>
        <strain evidence="15 16">CBS 1879</strain>
    </source>
</reference>
<dbReference type="GO" id="GO:0000433">
    <property type="term" value="P:carbon catabolite repression of transcription from RNA polymerase II promoter by glucose"/>
    <property type="evidence" value="ECO:0007669"/>
    <property type="project" value="TreeGrafter"/>
</dbReference>
<dbReference type="AlphaFoldDB" id="A0A0M8MSH9"/>
<dbReference type="InterPro" id="IPR051007">
    <property type="entry name" value="creA/MIG_C2H2-ZnF"/>
</dbReference>
<evidence type="ECO:0000256" key="9">
    <source>
        <dbReference type="ARBA" id="ARBA00023163"/>
    </source>
</evidence>
<dbReference type="PROSITE" id="PS00028">
    <property type="entry name" value="ZINC_FINGER_C2H2_1"/>
    <property type="match status" value="2"/>
</dbReference>
<feature type="region of interest" description="Disordered" evidence="13">
    <location>
        <begin position="1"/>
        <end position="40"/>
    </location>
</feature>
<comment type="caution">
    <text evidence="15">The sequence shown here is derived from an EMBL/GenBank/DDBJ whole genome shotgun (WGS) entry which is preliminary data.</text>
</comment>
<evidence type="ECO:0000256" key="1">
    <source>
        <dbReference type="ARBA" id="ARBA00004123"/>
    </source>
</evidence>
<name>A0A0M8MSH9_9BASI</name>
<accession>A0A0M8MSH9</accession>
<dbReference type="InterPro" id="IPR036236">
    <property type="entry name" value="Znf_C2H2_sf"/>
</dbReference>
<evidence type="ECO:0000256" key="11">
    <source>
        <dbReference type="ARBA" id="ARBA00038023"/>
    </source>
</evidence>
<keyword evidence="6" id="KW-0862">Zinc</keyword>
<comment type="similarity">
    <text evidence="11">Belongs to the creA/MIG C2H2-type zinc-finger protein family.</text>
</comment>
<dbReference type="PANTHER" id="PTHR47428:SF1">
    <property type="entry name" value="REGULATORY PROTEIN MIG1-RELATED"/>
    <property type="match status" value="1"/>
</dbReference>
<dbReference type="RefSeq" id="XP_017990542.1">
    <property type="nucleotide sequence ID" value="XM_018135085.1"/>
</dbReference>
<dbReference type="EMBL" id="LGAV01000008">
    <property type="protein sequence ID" value="KOS12910.1"/>
    <property type="molecule type" value="Genomic_DNA"/>
</dbReference>
<keyword evidence="7" id="KW-0805">Transcription regulation</keyword>
<dbReference type="SMART" id="SM00355">
    <property type="entry name" value="ZnF_C2H2"/>
    <property type="match status" value="2"/>
</dbReference>
<keyword evidence="16" id="KW-1185">Reference proteome</keyword>
<dbReference type="GO" id="GO:0005634">
    <property type="term" value="C:nucleus"/>
    <property type="evidence" value="ECO:0007669"/>
    <property type="project" value="UniProtKB-SubCell"/>
</dbReference>
<dbReference type="GO" id="GO:0008270">
    <property type="term" value="F:zinc ion binding"/>
    <property type="evidence" value="ECO:0007669"/>
    <property type="project" value="UniProtKB-KW"/>
</dbReference>
<feature type="compositionally biased region" description="Low complexity" evidence="13">
    <location>
        <begin position="13"/>
        <end position="36"/>
    </location>
</feature>
<dbReference type="Proteomes" id="UP000037751">
    <property type="component" value="Unassembled WGS sequence"/>
</dbReference>
<evidence type="ECO:0000256" key="3">
    <source>
        <dbReference type="ARBA" id="ARBA00022723"/>
    </source>
</evidence>
<feature type="compositionally biased region" description="Basic and acidic residues" evidence="13">
    <location>
        <begin position="315"/>
        <end position="334"/>
    </location>
</feature>
<sequence>MEGKSAPEPAPEVPAASATPPAESAATTSSGNTSSNLAVDKSQIPRPYKCPLCSRAFYRLEHQTRHIRTHTGEKPHVCTHPGCDKRFSRSDELTRHLRIHSNAKRNGASDLATPPEDARKSAGRRRTRGGASRGRGGSTTAGRPRSHSNPTDMPHWQATSVDTEPSVLGVQPRQVLPRKGEMSALASLASGELHEMQRMEIEYKARQPASSMLPATTVGPSHAMNPREHAYRTKYEYPDERYAAAAYQYEHGAAAYPPGSAAMYDDPRYRDMRYEREAYYYPSVYAQRYASYPGSREGSPGAVPVSTLPPSSAHAWDDHNAHSDAEWAAHEDARAMGQSLRPPVRSNYATPSGSPVLGPLRNMSLFSTAPNSPLSSRPSSPVHGRSANASARASELPRIPSHGSLSTLPTEGPSHTPSAGHHGAVRYRSHPYGVSDALSSRTRPHYHYSALNMSVLPTSTSGERSTAPDEAVHDARPPSPSAGSYNGAWSHRASRSRYDIHSSLARAPLPYVMSSRSAPASAASSPPGSPRVSPPHHAMPAPTSGGSTSAAAAAMRGPSDTLSTLKGRNSSRVMSMTPLHASEGAAPPHGIVLPPLGHAVTADAHGVRDRPT</sequence>
<keyword evidence="10" id="KW-0539">Nucleus</keyword>
<evidence type="ECO:0000256" key="12">
    <source>
        <dbReference type="PROSITE-ProRule" id="PRU00042"/>
    </source>
</evidence>
<feature type="compositionally biased region" description="Low complexity" evidence="13">
    <location>
        <begin position="370"/>
        <end position="381"/>
    </location>
</feature>
<feature type="compositionally biased region" description="Low complexity" evidence="13">
    <location>
        <begin position="517"/>
        <end position="526"/>
    </location>
</feature>
<evidence type="ECO:0000256" key="10">
    <source>
        <dbReference type="ARBA" id="ARBA00023242"/>
    </source>
</evidence>
<evidence type="ECO:0000256" key="4">
    <source>
        <dbReference type="ARBA" id="ARBA00022737"/>
    </source>
</evidence>
<evidence type="ECO:0000256" key="2">
    <source>
        <dbReference type="ARBA" id="ARBA00022491"/>
    </source>
</evidence>
<feature type="region of interest" description="Disordered" evidence="13">
    <location>
        <begin position="99"/>
        <end position="165"/>
    </location>
</feature>
<organism evidence="15 16">
    <name type="scientific">Malassezia pachydermatis</name>
    <dbReference type="NCBI Taxonomy" id="77020"/>
    <lineage>
        <taxon>Eukaryota</taxon>
        <taxon>Fungi</taxon>
        <taxon>Dikarya</taxon>
        <taxon>Basidiomycota</taxon>
        <taxon>Ustilaginomycotina</taxon>
        <taxon>Malasseziomycetes</taxon>
        <taxon>Malasseziales</taxon>
        <taxon>Malasseziaceae</taxon>
        <taxon>Malassezia</taxon>
    </lineage>
</organism>
<keyword evidence="9" id="KW-0804">Transcription</keyword>
<evidence type="ECO:0000256" key="7">
    <source>
        <dbReference type="ARBA" id="ARBA00023015"/>
    </source>
</evidence>
<evidence type="ECO:0000313" key="16">
    <source>
        <dbReference type="Proteomes" id="UP000037751"/>
    </source>
</evidence>
<dbReference type="STRING" id="77020.A0A0M8MSH9"/>
<gene>
    <name evidence="15" type="ORF">Malapachy_0569</name>
</gene>
<keyword evidence="2" id="KW-0678">Repressor</keyword>
<evidence type="ECO:0000256" key="6">
    <source>
        <dbReference type="ARBA" id="ARBA00022833"/>
    </source>
</evidence>
<comment type="subcellular location">
    <subcellularLocation>
        <location evidence="1">Nucleus</location>
    </subcellularLocation>
</comment>
<dbReference type="OrthoDB" id="654211at2759"/>
<keyword evidence="5 12" id="KW-0863">Zinc-finger</keyword>
<dbReference type="GeneID" id="28726960"/>
<dbReference type="Pfam" id="PF00096">
    <property type="entry name" value="zf-C2H2"/>
    <property type="match status" value="2"/>
</dbReference>
<evidence type="ECO:0000256" key="13">
    <source>
        <dbReference type="SAM" id="MobiDB-lite"/>
    </source>
</evidence>
<feature type="region of interest" description="Disordered" evidence="13">
    <location>
        <begin position="517"/>
        <end position="570"/>
    </location>
</feature>
<dbReference type="PANTHER" id="PTHR47428">
    <property type="entry name" value="REGULATORY PROTEIN MIG1-RELATED"/>
    <property type="match status" value="1"/>
</dbReference>